<reference evidence="5 6" key="1">
    <citation type="submission" date="2019-12" db="EMBL/GenBank/DDBJ databases">
        <authorList>
            <person name="Wolfe R."/>
            <person name="Danczak R."/>
            <person name="Wilkins M."/>
        </authorList>
    </citation>
    <scope>NUCLEOTIDE SEQUENCE [LARGE SCALE GENOMIC DNA]</scope>
    <source>
        <strain evidence="5">X2_MaxBin.013</strain>
    </source>
</reference>
<dbReference type="InterPro" id="IPR056798">
    <property type="entry name" value="ADH_Fe_C"/>
</dbReference>
<evidence type="ECO:0000313" key="5">
    <source>
        <dbReference type="EMBL" id="KAF0135220.1"/>
    </source>
</evidence>
<dbReference type="PANTHER" id="PTHR11496:SF102">
    <property type="entry name" value="ALCOHOL DEHYDROGENASE 4"/>
    <property type="match status" value="1"/>
</dbReference>
<dbReference type="AlphaFoldDB" id="A0A833L2F1"/>
<evidence type="ECO:0000313" key="6">
    <source>
        <dbReference type="Proteomes" id="UP000488506"/>
    </source>
</evidence>
<dbReference type="InterPro" id="IPR001670">
    <property type="entry name" value="ADH_Fe/GldA"/>
</dbReference>
<organism evidence="5 6">
    <name type="scientific">Candidatus Saganbacteria bacterium</name>
    <dbReference type="NCBI Taxonomy" id="2575572"/>
    <lineage>
        <taxon>Bacteria</taxon>
        <taxon>Bacillati</taxon>
        <taxon>Saganbacteria</taxon>
    </lineage>
</organism>
<dbReference type="InterPro" id="IPR039697">
    <property type="entry name" value="Alcohol_dehydrogenase_Fe"/>
</dbReference>
<dbReference type="Gene3D" id="1.20.1090.10">
    <property type="entry name" value="Dehydroquinate synthase-like - alpha domain"/>
    <property type="match status" value="1"/>
</dbReference>
<gene>
    <name evidence="5" type="ORF">FD145_46</name>
</gene>
<evidence type="ECO:0000256" key="1">
    <source>
        <dbReference type="ARBA" id="ARBA00007358"/>
    </source>
</evidence>
<accession>A0A833L2F1</accession>
<comment type="similarity">
    <text evidence="1">Belongs to the iron-containing alcohol dehydrogenase family.</text>
</comment>
<dbReference type="Gene3D" id="3.40.50.1970">
    <property type="match status" value="1"/>
</dbReference>
<protein>
    <submittedName>
        <fullName evidence="5">Alcohol dehydrogenase</fullName>
    </submittedName>
</protein>
<sequence>MKDFSNENIRFVMKTEMLVGDGITKDLSKHLKANSWGKVGLVIDKGLFEKNQYVVKILEDLKSNLAEVVLFLNDMPEPTYEYLDTAAKTFRDADLDCFVAIGGGSTMDLSKGLAVLKTNKGKGLEYRGFNKVKNIPLPVVAIPSTAGTGSEVTPFAVFIDEVEKWKFGINTEYNYPRLGLYDQRLLDSCPLKIFSSAGMDAMTHTLESFVARNATHISRIFSREAFKLLFLNLKKVSEGDRSKETKLNLLIGSGLAGIALMNSGAGPAGALSYPLGVYFNVPHGLAGSVFLPEVIRFNVQNGYNEYEQLYDLAFPDSGLSIQEKSIKFAEAIETLSRELGIPTNLKGFGVQSEADLRLIIDNSMQLKAAFEQNPIPFGLKEIENTVRSLHGGE</sequence>
<comment type="caution">
    <text evidence="5">The sequence shown here is derived from an EMBL/GenBank/DDBJ whole genome shotgun (WGS) entry which is preliminary data.</text>
</comment>
<dbReference type="PANTHER" id="PTHR11496">
    <property type="entry name" value="ALCOHOL DEHYDROGENASE"/>
    <property type="match status" value="1"/>
</dbReference>
<dbReference type="EMBL" id="WPAF01000001">
    <property type="protein sequence ID" value="KAF0135220.1"/>
    <property type="molecule type" value="Genomic_DNA"/>
</dbReference>
<dbReference type="FunFam" id="3.40.50.1970:FF:000003">
    <property type="entry name" value="Alcohol dehydrogenase, iron-containing"/>
    <property type="match status" value="1"/>
</dbReference>
<dbReference type="Pfam" id="PF25137">
    <property type="entry name" value="ADH_Fe_C"/>
    <property type="match status" value="1"/>
</dbReference>
<feature type="domain" description="Alcohol dehydrogenase iron-type/glycerol dehydrogenase GldA" evidence="3">
    <location>
        <begin position="15"/>
        <end position="182"/>
    </location>
</feature>
<keyword evidence="2" id="KW-0560">Oxidoreductase</keyword>
<proteinExistence type="inferred from homology"/>
<feature type="domain" description="Fe-containing alcohol dehydrogenase-like C-terminal" evidence="4">
    <location>
        <begin position="197"/>
        <end position="388"/>
    </location>
</feature>
<dbReference type="GO" id="GO:0046872">
    <property type="term" value="F:metal ion binding"/>
    <property type="evidence" value="ECO:0007669"/>
    <property type="project" value="InterPro"/>
</dbReference>
<evidence type="ECO:0000259" key="3">
    <source>
        <dbReference type="Pfam" id="PF00465"/>
    </source>
</evidence>
<dbReference type="Proteomes" id="UP000488506">
    <property type="component" value="Unassembled WGS sequence"/>
</dbReference>
<dbReference type="Pfam" id="PF00465">
    <property type="entry name" value="Fe-ADH"/>
    <property type="match status" value="1"/>
</dbReference>
<dbReference type="SUPFAM" id="SSF56796">
    <property type="entry name" value="Dehydroquinate synthase-like"/>
    <property type="match status" value="1"/>
</dbReference>
<dbReference type="GO" id="GO:0004022">
    <property type="term" value="F:alcohol dehydrogenase (NAD+) activity"/>
    <property type="evidence" value="ECO:0007669"/>
    <property type="project" value="UniProtKB-ARBA"/>
</dbReference>
<evidence type="ECO:0000256" key="2">
    <source>
        <dbReference type="ARBA" id="ARBA00023002"/>
    </source>
</evidence>
<name>A0A833L2F1_UNCSA</name>
<dbReference type="CDD" id="cd08551">
    <property type="entry name" value="Fe-ADH"/>
    <property type="match status" value="1"/>
</dbReference>
<evidence type="ECO:0000259" key="4">
    <source>
        <dbReference type="Pfam" id="PF25137"/>
    </source>
</evidence>